<evidence type="ECO:0000256" key="5">
    <source>
        <dbReference type="ARBA" id="ARBA00023242"/>
    </source>
</evidence>
<dbReference type="InterPro" id="IPR038739">
    <property type="entry name" value="ARMC8/Vid28"/>
</dbReference>
<dbReference type="STRING" id="1353009.A0A1Y2J4Z0"/>
<name>A0A1Y2J4Z0_TRAC3</name>
<keyword evidence="5" id="KW-0539">Nucleus</keyword>
<evidence type="ECO:0000256" key="6">
    <source>
        <dbReference type="PROSITE-ProRule" id="PRU00259"/>
    </source>
</evidence>
<dbReference type="AlphaFoldDB" id="A0A1Y2J4Z0"/>
<organism evidence="7 8">
    <name type="scientific">Trametes coccinea (strain BRFM310)</name>
    <name type="common">Pycnoporus coccineus</name>
    <dbReference type="NCBI Taxonomy" id="1353009"/>
    <lineage>
        <taxon>Eukaryota</taxon>
        <taxon>Fungi</taxon>
        <taxon>Dikarya</taxon>
        <taxon>Basidiomycota</taxon>
        <taxon>Agaricomycotina</taxon>
        <taxon>Agaricomycetes</taxon>
        <taxon>Polyporales</taxon>
        <taxon>Polyporaceae</taxon>
        <taxon>Trametes</taxon>
    </lineage>
</organism>
<keyword evidence="3" id="KW-0963">Cytoplasm</keyword>
<dbReference type="GO" id="GO:0034657">
    <property type="term" value="C:GID complex"/>
    <property type="evidence" value="ECO:0007669"/>
    <property type="project" value="TreeGrafter"/>
</dbReference>
<proteinExistence type="predicted"/>
<accession>A0A1Y2J4Z0</accession>
<reference evidence="7 8" key="1">
    <citation type="journal article" date="2015" name="Biotechnol. Biofuels">
        <title>Enhanced degradation of softwood versus hardwood by the white-rot fungus Pycnoporus coccineus.</title>
        <authorList>
            <person name="Couturier M."/>
            <person name="Navarro D."/>
            <person name="Chevret D."/>
            <person name="Henrissat B."/>
            <person name="Piumi F."/>
            <person name="Ruiz-Duenas F.J."/>
            <person name="Martinez A.T."/>
            <person name="Grigoriev I.V."/>
            <person name="Riley R."/>
            <person name="Lipzen A."/>
            <person name="Berrin J.G."/>
            <person name="Master E.R."/>
            <person name="Rosso M.N."/>
        </authorList>
    </citation>
    <scope>NUCLEOTIDE SEQUENCE [LARGE SCALE GENOMIC DNA]</scope>
    <source>
        <strain evidence="7 8">BRFM310</strain>
    </source>
</reference>
<feature type="repeat" description="ARM" evidence="6">
    <location>
        <begin position="510"/>
        <end position="537"/>
    </location>
</feature>
<dbReference type="InterPro" id="IPR016024">
    <property type="entry name" value="ARM-type_fold"/>
</dbReference>
<dbReference type="Proteomes" id="UP000193067">
    <property type="component" value="Unassembled WGS sequence"/>
</dbReference>
<dbReference type="EMBL" id="KZ084086">
    <property type="protein sequence ID" value="OSD08479.1"/>
    <property type="molecule type" value="Genomic_DNA"/>
</dbReference>
<dbReference type="Gene3D" id="1.25.10.10">
    <property type="entry name" value="Leucine-rich Repeat Variant"/>
    <property type="match status" value="3"/>
</dbReference>
<dbReference type="GO" id="GO:0005737">
    <property type="term" value="C:cytoplasm"/>
    <property type="evidence" value="ECO:0007669"/>
    <property type="project" value="UniProtKB-SubCell"/>
</dbReference>
<dbReference type="SUPFAM" id="SSF48371">
    <property type="entry name" value="ARM repeat"/>
    <property type="match status" value="2"/>
</dbReference>
<dbReference type="InterPro" id="IPR011989">
    <property type="entry name" value="ARM-like"/>
</dbReference>
<evidence type="ECO:0000256" key="2">
    <source>
        <dbReference type="ARBA" id="ARBA00004496"/>
    </source>
</evidence>
<keyword evidence="8" id="KW-1185">Reference proteome</keyword>
<evidence type="ECO:0000256" key="3">
    <source>
        <dbReference type="ARBA" id="ARBA00022490"/>
    </source>
</evidence>
<protein>
    <submittedName>
        <fullName evidence="7">ARM repeat-containing protein</fullName>
    </submittedName>
</protein>
<dbReference type="GO" id="GO:0005634">
    <property type="term" value="C:nucleus"/>
    <property type="evidence" value="ECO:0007669"/>
    <property type="project" value="UniProtKB-SubCell"/>
</dbReference>
<comment type="subcellular location">
    <subcellularLocation>
        <location evidence="2">Cytoplasm</location>
    </subcellularLocation>
    <subcellularLocation>
        <location evidence="1">Nucleus</location>
    </subcellularLocation>
</comment>
<evidence type="ECO:0000313" key="7">
    <source>
        <dbReference type="EMBL" id="OSD08479.1"/>
    </source>
</evidence>
<dbReference type="PROSITE" id="PS50176">
    <property type="entry name" value="ARM_REPEAT"/>
    <property type="match status" value="1"/>
</dbReference>
<dbReference type="InterPro" id="IPR000225">
    <property type="entry name" value="Armadillo"/>
</dbReference>
<sequence length="744" mass="81645">MTVTTTQVDVPALKAIKNSVIGNRTAKSALAKNESLLARLIDCIRDPSHTPDGSSGAHVRVEAAHIIASLSYGSPDALRTLLRLDALPALLYAISIFPPSDPPTLKAALTRSLRALAAAIADAVGPSQWGLSPTVSDIRPEAKVALDYLFQPEVLDVYIPLLLDPSPAVNVAIAQLLSVAVRNPDHRGRVLEWCPPVERTREAKGKRGWERRDPTASPTRRGVWIARTLTTLLLRKDVKLQEAALSALANLVRDCESLARRLARAPPGTESVLSLALELSKSRNIDLQLAASYCATSILRACSQTVYDSPVSANDQTHAITIMHVLNRIIDSETASNQARTKACFILYQLVCDHSVLCQLAFERNSLAKVAALINAITPTEKAPESEEDEPESVSRLREAALTAVAAIALFDTDIRTAVTDELRLIPAIQASLANRYVGVRYAACQCARALSRAVSALRTNIVDTGLGLAVFQLFLKQDEDRRVMHAASAVICNIVTNFSPLRTALLEQGVIPRLVQLLRSSDVELKLNALWAFKNLLYKAMPELKREVIGAIGWSEISNLLLDPDSRLQEQVFHILRHIADGVEDVELLFSEMAGGEALLDNLADAMDSENEDVVLQAVFVLANIANSPTHQLSILSHPRILKRLRDCLVDAKVQIRRPAVSCVLELARQNPRSYRELHEAGIDTTLRHMLEHTSHVATSPTLRFGRQMGAEDDMEVQDKARQALHWLEQAQLTREMLAETDL</sequence>
<dbReference type="PANTHER" id="PTHR15651">
    <property type="entry name" value="ARMADILLO REPEAT-CONTAINING PROTEIN 8"/>
    <property type="match status" value="1"/>
</dbReference>
<keyword evidence="4" id="KW-0677">Repeat</keyword>
<dbReference type="GO" id="GO:0043161">
    <property type="term" value="P:proteasome-mediated ubiquitin-dependent protein catabolic process"/>
    <property type="evidence" value="ECO:0007669"/>
    <property type="project" value="TreeGrafter"/>
</dbReference>
<evidence type="ECO:0000313" key="8">
    <source>
        <dbReference type="Proteomes" id="UP000193067"/>
    </source>
</evidence>
<gene>
    <name evidence="7" type="ORF">PYCCODRAFT_1429544</name>
</gene>
<evidence type="ECO:0000256" key="1">
    <source>
        <dbReference type="ARBA" id="ARBA00004123"/>
    </source>
</evidence>
<dbReference type="Pfam" id="PF00514">
    <property type="entry name" value="Arm"/>
    <property type="match status" value="1"/>
</dbReference>
<dbReference type="OrthoDB" id="5559898at2759"/>
<dbReference type="SMART" id="SM00185">
    <property type="entry name" value="ARM"/>
    <property type="match status" value="3"/>
</dbReference>
<dbReference type="PANTHER" id="PTHR15651:SF7">
    <property type="entry name" value="ARMADILLO REPEAT-CONTAINING PROTEIN 8"/>
    <property type="match status" value="1"/>
</dbReference>
<evidence type="ECO:0000256" key="4">
    <source>
        <dbReference type="ARBA" id="ARBA00022737"/>
    </source>
</evidence>